<protein>
    <recommendedName>
        <fullName evidence="4">CBS domain-containing protein</fullName>
    </recommendedName>
</protein>
<name>A0A0L0HAS9_SPIPD</name>
<dbReference type="STRING" id="645134.A0A0L0HAS9"/>
<dbReference type="InterPro" id="IPR000644">
    <property type="entry name" value="CBS_dom"/>
</dbReference>
<dbReference type="VEuPathDB" id="FungiDB:SPPG_06346"/>
<reference evidence="5 6" key="1">
    <citation type="submission" date="2009-08" db="EMBL/GenBank/DDBJ databases">
        <title>The Genome Sequence of Spizellomyces punctatus strain DAOM BR117.</title>
        <authorList>
            <consortium name="The Broad Institute Genome Sequencing Platform"/>
            <person name="Russ C."/>
            <person name="Cuomo C."/>
            <person name="Shea T."/>
            <person name="Young S.K."/>
            <person name="Zeng Q."/>
            <person name="Koehrsen M."/>
            <person name="Haas B."/>
            <person name="Borodovsky M."/>
            <person name="Guigo R."/>
            <person name="Alvarado L."/>
            <person name="Berlin A."/>
            <person name="Bochicchio J."/>
            <person name="Borenstein D."/>
            <person name="Chapman S."/>
            <person name="Chen Z."/>
            <person name="Engels R."/>
            <person name="Freedman E."/>
            <person name="Gellesch M."/>
            <person name="Goldberg J."/>
            <person name="Griggs A."/>
            <person name="Gujja S."/>
            <person name="Heiman D."/>
            <person name="Hepburn T."/>
            <person name="Howarth C."/>
            <person name="Jen D."/>
            <person name="Larson L."/>
            <person name="Lewis B."/>
            <person name="Mehta T."/>
            <person name="Park D."/>
            <person name="Pearson M."/>
            <person name="Roberts A."/>
            <person name="Saif S."/>
            <person name="Shenoy N."/>
            <person name="Sisk P."/>
            <person name="Stolte C."/>
            <person name="Sykes S."/>
            <person name="Thomson T."/>
            <person name="Walk T."/>
            <person name="White J."/>
            <person name="Yandava C."/>
            <person name="Burger G."/>
            <person name="Gray M.W."/>
            <person name="Holland P.W.H."/>
            <person name="King N."/>
            <person name="Lang F.B.F."/>
            <person name="Roger A.J."/>
            <person name="Ruiz-Trillo I."/>
            <person name="Lander E."/>
            <person name="Nusbaum C."/>
        </authorList>
    </citation>
    <scope>NUCLEOTIDE SEQUENCE [LARGE SCALE GENOMIC DNA]</scope>
    <source>
        <strain evidence="5 6">DAOM BR117</strain>
    </source>
</reference>
<organism evidence="5 6">
    <name type="scientific">Spizellomyces punctatus (strain DAOM BR117)</name>
    <dbReference type="NCBI Taxonomy" id="645134"/>
    <lineage>
        <taxon>Eukaryota</taxon>
        <taxon>Fungi</taxon>
        <taxon>Fungi incertae sedis</taxon>
        <taxon>Chytridiomycota</taxon>
        <taxon>Chytridiomycota incertae sedis</taxon>
        <taxon>Chytridiomycetes</taxon>
        <taxon>Spizellomycetales</taxon>
        <taxon>Spizellomycetaceae</taxon>
        <taxon>Spizellomyces</taxon>
    </lineage>
</organism>
<dbReference type="InParanoid" id="A0A0L0HAS9"/>
<keyword evidence="1" id="KW-0677">Repeat</keyword>
<dbReference type="Gene3D" id="3.10.580.10">
    <property type="entry name" value="CBS-domain"/>
    <property type="match status" value="2"/>
</dbReference>
<dbReference type="RefSeq" id="XP_016606705.1">
    <property type="nucleotide sequence ID" value="XM_016754561.1"/>
</dbReference>
<dbReference type="Proteomes" id="UP000053201">
    <property type="component" value="Unassembled WGS sequence"/>
</dbReference>
<evidence type="ECO:0000259" key="4">
    <source>
        <dbReference type="PROSITE" id="PS51371"/>
    </source>
</evidence>
<dbReference type="SUPFAM" id="SSF54631">
    <property type="entry name" value="CBS-domain pair"/>
    <property type="match status" value="2"/>
</dbReference>
<dbReference type="OMA" id="IHRVWIV"/>
<evidence type="ECO:0000256" key="2">
    <source>
        <dbReference type="ARBA" id="ARBA00023122"/>
    </source>
</evidence>
<dbReference type="Pfam" id="PF00571">
    <property type="entry name" value="CBS"/>
    <property type="match status" value="1"/>
</dbReference>
<dbReference type="AlphaFoldDB" id="A0A0L0HAS9"/>
<dbReference type="InterPro" id="IPR050511">
    <property type="entry name" value="AMPK_gamma/SDS23_families"/>
</dbReference>
<evidence type="ECO:0000256" key="3">
    <source>
        <dbReference type="PROSITE-ProRule" id="PRU00703"/>
    </source>
</evidence>
<proteinExistence type="predicted"/>
<accession>A0A0L0HAS9</accession>
<evidence type="ECO:0000313" key="6">
    <source>
        <dbReference type="Proteomes" id="UP000053201"/>
    </source>
</evidence>
<keyword evidence="6" id="KW-1185">Reference proteome</keyword>
<dbReference type="SMART" id="SM00116">
    <property type="entry name" value="CBS"/>
    <property type="match status" value="3"/>
</dbReference>
<dbReference type="PANTHER" id="PTHR13780">
    <property type="entry name" value="AMP-ACTIVATED PROTEIN KINASE, GAMMA REGULATORY SUBUNIT"/>
    <property type="match status" value="1"/>
</dbReference>
<keyword evidence="2 3" id="KW-0129">CBS domain</keyword>
<dbReference type="EMBL" id="KQ257460">
    <property type="protein sequence ID" value="KNC98665.1"/>
    <property type="molecule type" value="Genomic_DNA"/>
</dbReference>
<dbReference type="PANTHER" id="PTHR13780:SF128">
    <property type="entry name" value="CBS DOMAIN-CONTAINING PROTEIN"/>
    <property type="match status" value="1"/>
</dbReference>
<dbReference type="OrthoDB" id="2124199at2759"/>
<sequence length="323" mass="36149">MSEFIQTTPVSTLLKALPARPLISVKDSTTVEETFDVLLANDIQAVPVWSEDEKQFISIVDVLDLLTYTAFQPVFDQELEDPSLIQQRADFLQHPVREAIGLTRESERVWTIDEDETILSLLTLMSNGIHRVLIPHTPHTTSRLVTQTDLLRFLFANNHHFDTILCIDANKIMNKQQSQHPAHENGIHGLSCTTISMHSRTIQGFKKMRNEGVRSLGVVDEEGILVATLSASDLRGLNQSRLDQVLNPPLVFLRHVHGTLPPPHTCTQRFTLGQVIAYLLFQNLLRVFVIEGTALGNPKPVGVISMSDVCCVFEEFGKGALEE</sequence>
<evidence type="ECO:0000256" key="1">
    <source>
        <dbReference type="ARBA" id="ARBA00022737"/>
    </source>
</evidence>
<dbReference type="GeneID" id="27689662"/>
<dbReference type="eggNOG" id="KOG1764">
    <property type="taxonomic scope" value="Eukaryota"/>
</dbReference>
<gene>
    <name evidence="5" type="ORF">SPPG_06346</name>
</gene>
<dbReference type="InterPro" id="IPR046342">
    <property type="entry name" value="CBS_dom_sf"/>
</dbReference>
<feature type="domain" description="CBS" evidence="4">
    <location>
        <begin position="18"/>
        <end position="77"/>
    </location>
</feature>
<dbReference type="PROSITE" id="PS51371">
    <property type="entry name" value="CBS"/>
    <property type="match status" value="1"/>
</dbReference>
<evidence type="ECO:0000313" key="5">
    <source>
        <dbReference type="EMBL" id="KNC98665.1"/>
    </source>
</evidence>